<evidence type="ECO:0000313" key="1">
    <source>
        <dbReference type="EMBL" id="RAK67455.1"/>
    </source>
</evidence>
<dbReference type="AlphaFoldDB" id="A0A328BLA7"/>
<organism evidence="1 2">
    <name type="scientific">Phenylobacterium kunshanense</name>
    <dbReference type="NCBI Taxonomy" id="1445034"/>
    <lineage>
        <taxon>Bacteria</taxon>
        <taxon>Pseudomonadati</taxon>
        <taxon>Pseudomonadota</taxon>
        <taxon>Alphaproteobacteria</taxon>
        <taxon>Caulobacterales</taxon>
        <taxon>Caulobacteraceae</taxon>
        <taxon>Phenylobacterium</taxon>
    </lineage>
</organism>
<proteinExistence type="predicted"/>
<protein>
    <submittedName>
        <fullName evidence="1">Uncharacterized protein</fullName>
    </submittedName>
</protein>
<dbReference type="OrthoDB" id="7188357at2"/>
<dbReference type="RefSeq" id="WP_111275066.1">
    <property type="nucleotide sequence ID" value="NZ_QFYS01000002.1"/>
</dbReference>
<dbReference type="Proteomes" id="UP000249524">
    <property type="component" value="Unassembled WGS sequence"/>
</dbReference>
<comment type="caution">
    <text evidence="1">The sequence shown here is derived from an EMBL/GenBank/DDBJ whole genome shotgun (WGS) entry which is preliminary data.</text>
</comment>
<keyword evidence="2" id="KW-1185">Reference proteome</keyword>
<dbReference type="EMBL" id="QFYS01000002">
    <property type="protein sequence ID" value="RAK67455.1"/>
    <property type="molecule type" value="Genomic_DNA"/>
</dbReference>
<name>A0A328BLA7_9CAUL</name>
<sequence length="128" mass="13201">MSALNLSPGFAPSVSITMDVLSGEIELAAARCIRLDKILGEFMDSLPAAERQVLTESLHGVDLLAQHLTGLASFARNVSFASPGGIEVPVDSALASLTLGALAERMAEGLGAPVVEAEPAEPGEVDLF</sequence>
<accession>A0A328BLA7</accession>
<gene>
    <name evidence="1" type="ORF">DJ019_05955</name>
</gene>
<evidence type="ECO:0000313" key="2">
    <source>
        <dbReference type="Proteomes" id="UP000249524"/>
    </source>
</evidence>
<reference evidence="1 2" key="1">
    <citation type="submission" date="2018-05" db="EMBL/GenBank/DDBJ databases">
        <authorList>
            <person name="Lanie J.A."/>
            <person name="Ng W.-L."/>
            <person name="Kazmierczak K.M."/>
            <person name="Andrzejewski T.M."/>
            <person name="Davidsen T.M."/>
            <person name="Wayne K.J."/>
            <person name="Tettelin H."/>
            <person name="Glass J.I."/>
            <person name="Rusch D."/>
            <person name="Podicherti R."/>
            <person name="Tsui H.-C.T."/>
            <person name="Winkler M.E."/>
        </authorList>
    </citation>
    <scope>NUCLEOTIDE SEQUENCE [LARGE SCALE GENOMIC DNA]</scope>
    <source>
        <strain evidence="1 2">BUT-10</strain>
    </source>
</reference>